<sequence length="536" mass="60273">MAGKKDNQQLTFQYTELAIYGVLFLALVAAVFVLNINLSDESRRDSEQIFCATKQQEYWGRAYRSLLKTQTTLAEYELIMGDSTQLELAEQKRAIIDSSFHLYRRSIEVFDGTVKALDKGGKITLEGVEYKIDAVQDERARKYIMDIAGRWYPRADSLIGIAHQYEGTRKLNPDMLLAAIDFAVQNDELILADNRDFIVKLGELATERQNRLQTIQVIALVASIVVFALMAVRLTISLRRQAKVIQESQSQLVQSEKMASLGQMVAGLAHEMNTPLGFVRNNVEIIRENEKEMQAAFHSANTVLKDLVEGKYSEVEKAIPEAIKKLDELEKIGIVEENKMMIESALQGIDRIQELIVNLKNFSRLDQSMMQMADVNECLDSTLVIANHILKRHVTVHKEYAQLPKILCAPAQLNQVFLNLITNAAHAIEKKGQGNLWIKTYMSTKAAEIVVQVSDDGTGIPKEIINKIFDPFFTTKPVGQGTGMGLSISKKIIEEGHKGRIEVKSVVGKGTDFFIYLPMKTEVKEEKVFESVPAIN</sequence>
<dbReference type="Proteomes" id="UP000266389">
    <property type="component" value="Unassembled WGS sequence"/>
</dbReference>
<dbReference type="InterPro" id="IPR005467">
    <property type="entry name" value="His_kinase_dom"/>
</dbReference>
<dbReference type="InterPro" id="IPR036097">
    <property type="entry name" value="HisK_dim/P_sf"/>
</dbReference>
<dbReference type="InterPro" id="IPR036890">
    <property type="entry name" value="HATPase_C_sf"/>
</dbReference>
<evidence type="ECO:0000256" key="1">
    <source>
        <dbReference type="ARBA" id="ARBA00000085"/>
    </source>
</evidence>
<evidence type="ECO:0000256" key="2">
    <source>
        <dbReference type="ARBA" id="ARBA00012438"/>
    </source>
</evidence>
<feature type="domain" description="Histidine kinase" evidence="5">
    <location>
        <begin position="267"/>
        <end position="521"/>
    </location>
</feature>
<evidence type="ECO:0000256" key="4">
    <source>
        <dbReference type="SAM" id="Phobius"/>
    </source>
</evidence>
<name>A0A395M1R8_9BACT</name>
<evidence type="ECO:0000259" key="5">
    <source>
        <dbReference type="PROSITE" id="PS50109"/>
    </source>
</evidence>
<dbReference type="SUPFAM" id="SSF55874">
    <property type="entry name" value="ATPase domain of HSP90 chaperone/DNA topoisomerase II/histidine kinase"/>
    <property type="match status" value="1"/>
</dbReference>
<dbReference type="SUPFAM" id="SSF47384">
    <property type="entry name" value="Homodimeric domain of signal transducing histidine kinase"/>
    <property type="match status" value="1"/>
</dbReference>
<dbReference type="InterPro" id="IPR003661">
    <property type="entry name" value="HisK_dim/P_dom"/>
</dbReference>
<reference evidence="6 7" key="1">
    <citation type="journal article" date="2011" name="ISME J.">
        <title>Community ecology of hot spring cyanobacterial mats: predominant populations and their functional potential.</title>
        <authorList>
            <person name="Klatt C.G."/>
            <person name="Wood J.M."/>
            <person name="Rusch D.B."/>
            <person name="Bateson M.M."/>
            <person name="Hamamura N."/>
            <person name="Heidelberg J.F."/>
            <person name="Grossman A.R."/>
            <person name="Bhaya D."/>
            <person name="Cohan F.M."/>
            <person name="Kuhl M."/>
            <person name="Bryant D.A."/>
            <person name="Ward D.M."/>
        </authorList>
    </citation>
    <scope>NUCLEOTIDE SEQUENCE [LARGE SCALE GENOMIC DNA]</scope>
    <source>
        <strain evidence="6">OS</strain>
    </source>
</reference>
<dbReference type="CDD" id="cd00082">
    <property type="entry name" value="HisKA"/>
    <property type="match status" value="1"/>
</dbReference>
<dbReference type="InterPro" id="IPR004358">
    <property type="entry name" value="Sig_transdc_His_kin-like_C"/>
</dbReference>
<keyword evidence="4" id="KW-0812">Transmembrane</keyword>
<organism evidence="6 7">
    <name type="scientific">Candidatus Thermochlorobacter aerophilus</name>
    <dbReference type="NCBI Taxonomy" id="1868324"/>
    <lineage>
        <taxon>Bacteria</taxon>
        <taxon>Pseudomonadati</taxon>
        <taxon>Chlorobiota</taxon>
        <taxon>Chlorobiia</taxon>
        <taxon>Chlorobiales</taxon>
        <taxon>Candidatus Thermochlorobacteriaceae</taxon>
        <taxon>Candidatus Thermochlorobacter</taxon>
    </lineage>
</organism>
<proteinExistence type="predicted"/>
<evidence type="ECO:0000256" key="3">
    <source>
        <dbReference type="ARBA" id="ARBA00022553"/>
    </source>
</evidence>
<dbReference type="Pfam" id="PF02518">
    <property type="entry name" value="HATPase_c"/>
    <property type="match status" value="1"/>
</dbReference>
<feature type="transmembrane region" description="Helical" evidence="4">
    <location>
        <begin position="217"/>
        <end position="236"/>
    </location>
</feature>
<dbReference type="Pfam" id="PF00512">
    <property type="entry name" value="HisKA"/>
    <property type="match status" value="1"/>
</dbReference>
<dbReference type="PRINTS" id="PR00344">
    <property type="entry name" value="BCTRLSENSOR"/>
</dbReference>
<evidence type="ECO:0000313" key="6">
    <source>
        <dbReference type="EMBL" id="RFM24717.1"/>
    </source>
</evidence>
<dbReference type="SMART" id="SM00387">
    <property type="entry name" value="HATPase_c"/>
    <property type="match status" value="1"/>
</dbReference>
<evidence type="ECO:0000313" key="7">
    <source>
        <dbReference type="Proteomes" id="UP000266389"/>
    </source>
</evidence>
<dbReference type="Gene3D" id="3.30.565.10">
    <property type="entry name" value="Histidine kinase-like ATPase, C-terminal domain"/>
    <property type="match status" value="1"/>
</dbReference>
<dbReference type="EMBL" id="PHFL01000028">
    <property type="protein sequence ID" value="RFM24717.1"/>
    <property type="molecule type" value="Genomic_DNA"/>
</dbReference>
<accession>A0A395M1R8</accession>
<feature type="transmembrane region" description="Helical" evidence="4">
    <location>
        <begin position="17"/>
        <end position="38"/>
    </location>
</feature>
<dbReference type="InterPro" id="IPR003594">
    <property type="entry name" value="HATPase_dom"/>
</dbReference>
<dbReference type="Gene3D" id="1.10.287.130">
    <property type="match status" value="1"/>
</dbReference>
<dbReference type="PANTHER" id="PTHR43065">
    <property type="entry name" value="SENSOR HISTIDINE KINASE"/>
    <property type="match status" value="1"/>
</dbReference>
<keyword evidence="4" id="KW-0472">Membrane</keyword>
<dbReference type="AlphaFoldDB" id="A0A395M1R8"/>
<keyword evidence="3" id="KW-0597">Phosphoprotein</keyword>
<dbReference type="EC" id="2.7.13.3" evidence="2"/>
<dbReference type="PANTHER" id="PTHR43065:SF50">
    <property type="entry name" value="HISTIDINE KINASE"/>
    <property type="match status" value="1"/>
</dbReference>
<dbReference type="PROSITE" id="PS50109">
    <property type="entry name" value="HIS_KIN"/>
    <property type="match status" value="1"/>
</dbReference>
<gene>
    <name evidence="6" type="ORF">D0433_04285</name>
</gene>
<dbReference type="SMART" id="SM00388">
    <property type="entry name" value="HisKA"/>
    <property type="match status" value="1"/>
</dbReference>
<comment type="caution">
    <text evidence="6">The sequence shown here is derived from an EMBL/GenBank/DDBJ whole genome shotgun (WGS) entry which is preliminary data.</text>
</comment>
<keyword evidence="4" id="KW-1133">Transmembrane helix</keyword>
<dbReference type="GO" id="GO:0000155">
    <property type="term" value="F:phosphorelay sensor kinase activity"/>
    <property type="evidence" value="ECO:0007669"/>
    <property type="project" value="InterPro"/>
</dbReference>
<comment type="catalytic activity">
    <reaction evidence="1">
        <text>ATP + protein L-histidine = ADP + protein N-phospho-L-histidine.</text>
        <dbReference type="EC" id="2.7.13.3"/>
    </reaction>
</comment>
<protein>
    <recommendedName>
        <fullName evidence="2">histidine kinase</fullName>
        <ecNumber evidence="2">2.7.13.3</ecNumber>
    </recommendedName>
</protein>